<feature type="domain" description="HTH La-type RNA-binding" evidence="3">
    <location>
        <begin position="1"/>
        <end position="65"/>
    </location>
</feature>
<dbReference type="Gene3D" id="3.30.70.330">
    <property type="match status" value="1"/>
</dbReference>
<dbReference type="GO" id="GO:0003723">
    <property type="term" value="F:RNA binding"/>
    <property type="evidence" value="ECO:0007669"/>
    <property type="project" value="UniProtKB-UniRule"/>
</dbReference>
<dbReference type="Pfam" id="PF08777">
    <property type="entry name" value="RRM_3"/>
    <property type="match status" value="1"/>
</dbReference>
<dbReference type="InterPro" id="IPR014886">
    <property type="entry name" value="La_xRRM"/>
</dbReference>
<keyword evidence="1 2" id="KW-0694">RNA-binding</keyword>
<comment type="caution">
    <text evidence="4">The sequence shown here is derived from an EMBL/GenBank/DDBJ whole genome shotgun (WGS) entry which is preliminary data.</text>
</comment>
<dbReference type="InterPro" id="IPR036388">
    <property type="entry name" value="WH-like_DNA-bd_sf"/>
</dbReference>
<dbReference type="InterPro" id="IPR012677">
    <property type="entry name" value="Nucleotide-bd_a/b_plait_sf"/>
</dbReference>
<evidence type="ECO:0000313" key="4">
    <source>
        <dbReference type="EMBL" id="KII70477.1"/>
    </source>
</evidence>
<proteinExistence type="predicted"/>
<evidence type="ECO:0000313" key="5">
    <source>
        <dbReference type="Proteomes" id="UP000031668"/>
    </source>
</evidence>
<gene>
    <name evidence="4" type="ORF">RF11_08329</name>
</gene>
<evidence type="ECO:0000259" key="3">
    <source>
        <dbReference type="PROSITE" id="PS50961"/>
    </source>
</evidence>
<organism evidence="4 5">
    <name type="scientific">Thelohanellus kitauei</name>
    <name type="common">Myxosporean</name>
    <dbReference type="NCBI Taxonomy" id="669202"/>
    <lineage>
        <taxon>Eukaryota</taxon>
        <taxon>Metazoa</taxon>
        <taxon>Cnidaria</taxon>
        <taxon>Myxozoa</taxon>
        <taxon>Myxosporea</taxon>
        <taxon>Bivalvulida</taxon>
        <taxon>Platysporina</taxon>
        <taxon>Myxobolidae</taxon>
        <taxon>Thelohanellus</taxon>
    </lineage>
</organism>
<dbReference type="EMBL" id="JWZT01002056">
    <property type="protein sequence ID" value="KII70477.1"/>
    <property type="molecule type" value="Genomic_DNA"/>
</dbReference>
<reference evidence="4 5" key="1">
    <citation type="journal article" date="2014" name="Genome Biol. Evol.">
        <title>The genome of the myxosporean Thelohanellus kitauei shows adaptations to nutrient acquisition within its fish host.</title>
        <authorList>
            <person name="Yang Y."/>
            <person name="Xiong J."/>
            <person name="Zhou Z."/>
            <person name="Huo F."/>
            <person name="Miao W."/>
            <person name="Ran C."/>
            <person name="Liu Y."/>
            <person name="Zhang J."/>
            <person name="Feng J."/>
            <person name="Wang M."/>
            <person name="Wang M."/>
            <person name="Wang L."/>
            <person name="Yao B."/>
        </authorList>
    </citation>
    <scope>NUCLEOTIDE SEQUENCE [LARGE SCALE GENOMIC DNA]</scope>
    <source>
        <strain evidence="4">Wuqing</strain>
    </source>
</reference>
<dbReference type="InterPro" id="IPR036390">
    <property type="entry name" value="WH_DNA-bd_sf"/>
</dbReference>
<dbReference type="AlphaFoldDB" id="A0A0C2N976"/>
<accession>A0A0C2N976</accession>
<keyword evidence="5" id="KW-1185">Reference proteome</keyword>
<evidence type="ECO:0000256" key="2">
    <source>
        <dbReference type="PROSITE-ProRule" id="PRU00332"/>
    </source>
</evidence>
<dbReference type="PROSITE" id="PS50961">
    <property type="entry name" value="HTH_LA"/>
    <property type="match status" value="1"/>
</dbReference>
<name>A0A0C2N976_THEKT</name>
<sequence length="298" mass="34870">MKEDNGCMKFRHVGVSLDCLLTFKRLREMTTSADEVIKACKESTLFEIDETNKKIRVSEEKITDKNLKDYMRENVDRLYQIDFLSNDCAMDQIENLFETINVKTEFIRMVRNGCKGSCRSWCVLVHPGMRDDLIESLQNLSIQNNEFTVKKLSDLPDSEHLECKMVGKKHKQTKREKKAASCQAQSLLIIKDVPTEITFKQLRDAFRPYRTPEWMNRSGSDVIIIFRDQDAAKEVMEKLVESLGIVKINDFELKPQFMSAEEQASYLSAIYKTKEQSEQKKKNQMMEFPCYMWNSFEI</sequence>
<dbReference type="InterPro" id="IPR006630">
    <property type="entry name" value="La_HTH"/>
</dbReference>
<evidence type="ECO:0000256" key="1">
    <source>
        <dbReference type="ARBA" id="ARBA00022884"/>
    </source>
</evidence>
<dbReference type="SUPFAM" id="SSF46785">
    <property type="entry name" value="Winged helix' DNA-binding domain"/>
    <property type="match status" value="1"/>
</dbReference>
<protein>
    <recommendedName>
        <fullName evidence="3">HTH La-type RNA-binding domain-containing protein</fullName>
    </recommendedName>
</protein>
<dbReference type="OrthoDB" id="439993at2759"/>
<dbReference type="Proteomes" id="UP000031668">
    <property type="component" value="Unassembled WGS sequence"/>
</dbReference>
<dbReference type="Gene3D" id="1.10.10.10">
    <property type="entry name" value="Winged helix-like DNA-binding domain superfamily/Winged helix DNA-binding domain"/>
    <property type="match status" value="1"/>
</dbReference>